<dbReference type="PANTHER" id="PTHR43150:SF2">
    <property type="entry name" value="HYPERKINETIC, ISOFORM M"/>
    <property type="match status" value="1"/>
</dbReference>
<evidence type="ECO:0000256" key="1">
    <source>
        <dbReference type="ARBA" id="ARBA00006515"/>
    </source>
</evidence>
<dbReference type="Proteomes" id="UP000094385">
    <property type="component" value="Unassembled WGS sequence"/>
</dbReference>
<evidence type="ECO:0000313" key="6">
    <source>
        <dbReference type="Proteomes" id="UP000094385"/>
    </source>
</evidence>
<protein>
    <recommendedName>
        <fullName evidence="4">NADP-dependent oxidoreductase domain-containing protein</fullName>
    </recommendedName>
</protein>
<keyword evidence="6" id="KW-1185">Reference proteome</keyword>
<name>A0A1E3Q5H9_LIPST</name>
<dbReference type="AlphaFoldDB" id="A0A1E3Q5H9"/>
<dbReference type="PANTHER" id="PTHR43150">
    <property type="entry name" value="HYPERKINETIC, ISOFORM M"/>
    <property type="match status" value="1"/>
</dbReference>
<dbReference type="OrthoDB" id="48988at2759"/>
<accession>A0A1E3Q5H9</accession>
<reference evidence="5 6" key="1">
    <citation type="journal article" date="2016" name="Proc. Natl. Acad. Sci. U.S.A.">
        <title>Comparative genomics of biotechnologically important yeasts.</title>
        <authorList>
            <person name="Riley R."/>
            <person name="Haridas S."/>
            <person name="Wolfe K.H."/>
            <person name="Lopes M.R."/>
            <person name="Hittinger C.T."/>
            <person name="Goeker M."/>
            <person name="Salamov A.A."/>
            <person name="Wisecaver J.H."/>
            <person name="Long T.M."/>
            <person name="Calvey C.H."/>
            <person name="Aerts A.L."/>
            <person name="Barry K.W."/>
            <person name="Choi C."/>
            <person name="Clum A."/>
            <person name="Coughlan A.Y."/>
            <person name="Deshpande S."/>
            <person name="Douglass A.P."/>
            <person name="Hanson S.J."/>
            <person name="Klenk H.-P."/>
            <person name="LaButti K.M."/>
            <person name="Lapidus A."/>
            <person name="Lindquist E.A."/>
            <person name="Lipzen A.M."/>
            <person name="Meier-Kolthoff J.P."/>
            <person name="Ohm R.A."/>
            <person name="Otillar R.P."/>
            <person name="Pangilinan J.L."/>
            <person name="Peng Y."/>
            <person name="Rokas A."/>
            <person name="Rosa C.A."/>
            <person name="Scheuner C."/>
            <person name="Sibirny A.A."/>
            <person name="Slot J.C."/>
            <person name="Stielow J.B."/>
            <person name="Sun H."/>
            <person name="Kurtzman C.P."/>
            <person name="Blackwell M."/>
            <person name="Grigoriev I.V."/>
            <person name="Jeffries T.W."/>
        </authorList>
    </citation>
    <scope>NUCLEOTIDE SEQUENCE [LARGE SCALE GENOMIC DNA]</scope>
    <source>
        <strain evidence="5 6">NRRL Y-11557</strain>
    </source>
</reference>
<comment type="similarity">
    <text evidence="1">Belongs to the shaker potassium channel beta subunit family.</text>
</comment>
<proteinExistence type="inferred from homology"/>
<dbReference type="PRINTS" id="PR01577">
    <property type="entry name" value="KCNABCHANNEL"/>
</dbReference>
<dbReference type="InterPro" id="IPR023210">
    <property type="entry name" value="NADP_OxRdtase_dom"/>
</dbReference>
<dbReference type="CDD" id="cd19143">
    <property type="entry name" value="AKR_AKR6C1_2"/>
    <property type="match status" value="1"/>
</dbReference>
<dbReference type="Gene3D" id="3.20.20.100">
    <property type="entry name" value="NADP-dependent oxidoreductase domain"/>
    <property type="match status" value="1"/>
</dbReference>
<dbReference type="GO" id="GO:0016491">
    <property type="term" value="F:oxidoreductase activity"/>
    <property type="evidence" value="ECO:0007669"/>
    <property type="project" value="UniProtKB-KW"/>
</dbReference>
<keyword evidence="3" id="KW-0560">Oxidoreductase</keyword>
<gene>
    <name evidence="5" type="ORF">LIPSTDRAFT_63264</name>
</gene>
<feature type="domain" description="NADP-dependent oxidoreductase" evidence="4">
    <location>
        <begin position="36"/>
        <end position="344"/>
    </location>
</feature>
<sequence>MTEFDPKDMEYRFLGNTGLRVSVLSYGGWLTVKDDSEKITKECFEEAWKHGVNFFDTACTQFRGANLRQAEVYANGECETVFGKVFKELGWTRSDYVVSTKLYFGFGEKSPNGRGLSRKHLMEGMDKSLKRLQMDYVDIVFAHRPDRDGVPMEEVVRAFTQIIQDGKAFYWGTSEWSSFEIEHAHHIATKHGLIAPIAEQPEYSMLKRDRFEAEYYPLYQLYKYGTTVWSPLAGGILTGKYNDGFAPGTRYGDASSPVIKSIKSRWESPEGQAKIEKVRKLTSVAEELGCTTAQLALALLLKNPAVSTIITGSTNVEQVRENMVALKVYRKLTDEHVEKVEKILDNKPDYFKLF</sequence>
<evidence type="ECO:0000256" key="3">
    <source>
        <dbReference type="ARBA" id="ARBA00023002"/>
    </source>
</evidence>
<keyword evidence="2" id="KW-0521">NADP</keyword>
<dbReference type="EMBL" id="KV454294">
    <property type="protein sequence ID" value="ODQ72959.1"/>
    <property type="molecule type" value="Genomic_DNA"/>
</dbReference>
<dbReference type="InterPro" id="IPR036812">
    <property type="entry name" value="NAD(P)_OxRdtase_dom_sf"/>
</dbReference>
<dbReference type="Pfam" id="PF00248">
    <property type="entry name" value="Aldo_ket_red"/>
    <property type="match status" value="1"/>
</dbReference>
<evidence type="ECO:0000256" key="2">
    <source>
        <dbReference type="ARBA" id="ARBA00022857"/>
    </source>
</evidence>
<dbReference type="InterPro" id="IPR005399">
    <property type="entry name" value="K_chnl_volt-dep_bsu_KCNAB-rel"/>
</dbReference>
<evidence type="ECO:0000313" key="5">
    <source>
        <dbReference type="EMBL" id="ODQ72959.1"/>
    </source>
</evidence>
<dbReference type="SUPFAM" id="SSF51430">
    <property type="entry name" value="NAD(P)-linked oxidoreductase"/>
    <property type="match status" value="1"/>
</dbReference>
<evidence type="ECO:0000259" key="4">
    <source>
        <dbReference type="Pfam" id="PF00248"/>
    </source>
</evidence>
<dbReference type="STRING" id="675824.A0A1E3Q5H9"/>
<organism evidence="5 6">
    <name type="scientific">Lipomyces starkeyi NRRL Y-11557</name>
    <dbReference type="NCBI Taxonomy" id="675824"/>
    <lineage>
        <taxon>Eukaryota</taxon>
        <taxon>Fungi</taxon>
        <taxon>Dikarya</taxon>
        <taxon>Ascomycota</taxon>
        <taxon>Saccharomycotina</taxon>
        <taxon>Lipomycetes</taxon>
        <taxon>Lipomycetales</taxon>
        <taxon>Lipomycetaceae</taxon>
        <taxon>Lipomyces</taxon>
    </lineage>
</organism>